<dbReference type="AlphaFoldDB" id="A0AAD9IVI2"/>
<feature type="transmembrane region" description="Helical" evidence="2">
    <location>
        <begin position="6"/>
        <end position="28"/>
    </location>
</feature>
<evidence type="ECO:0000313" key="3">
    <source>
        <dbReference type="EMBL" id="KAK2141347.1"/>
    </source>
</evidence>
<evidence type="ECO:0000256" key="1">
    <source>
        <dbReference type="SAM" id="MobiDB-lite"/>
    </source>
</evidence>
<keyword evidence="2" id="KW-0472">Membrane</keyword>
<name>A0AAD9IVI2_9ANNE</name>
<protein>
    <submittedName>
        <fullName evidence="3">Uncharacterized protein</fullName>
    </submittedName>
</protein>
<evidence type="ECO:0000256" key="2">
    <source>
        <dbReference type="SAM" id="Phobius"/>
    </source>
</evidence>
<organism evidence="3 4">
    <name type="scientific">Paralvinella palmiformis</name>
    <dbReference type="NCBI Taxonomy" id="53620"/>
    <lineage>
        <taxon>Eukaryota</taxon>
        <taxon>Metazoa</taxon>
        <taxon>Spiralia</taxon>
        <taxon>Lophotrochozoa</taxon>
        <taxon>Annelida</taxon>
        <taxon>Polychaeta</taxon>
        <taxon>Sedentaria</taxon>
        <taxon>Canalipalpata</taxon>
        <taxon>Terebellida</taxon>
        <taxon>Terebelliformia</taxon>
        <taxon>Alvinellidae</taxon>
        <taxon>Paralvinella</taxon>
    </lineage>
</organism>
<dbReference type="Proteomes" id="UP001208570">
    <property type="component" value="Unassembled WGS sequence"/>
</dbReference>
<gene>
    <name evidence="3" type="ORF">LSH36_1114g00056</name>
</gene>
<keyword evidence="4" id="KW-1185">Reference proteome</keyword>
<accession>A0AAD9IVI2</accession>
<keyword evidence="2" id="KW-1133">Transmembrane helix</keyword>
<feature type="region of interest" description="Disordered" evidence="1">
    <location>
        <begin position="83"/>
        <end position="105"/>
    </location>
</feature>
<dbReference type="EMBL" id="JAODUP010001114">
    <property type="protein sequence ID" value="KAK2141347.1"/>
    <property type="molecule type" value="Genomic_DNA"/>
</dbReference>
<comment type="caution">
    <text evidence="3">The sequence shown here is derived from an EMBL/GenBank/DDBJ whole genome shotgun (WGS) entry which is preliminary data.</text>
</comment>
<proteinExistence type="predicted"/>
<evidence type="ECO:0000313" key="4">
    <source>
        <dbReference type="Proteomes" id="UP001208570"/>
    </source>
</evidence>
<reference evidence="3" key="1">
    <citation type="journal article" date="2023" name="Mol. Biol. Evol.">
        <title>Third-Generation Sequencing Reveals the Adaptive Role of the Epigenome in Three Deep-Sea Polychaetes.</title>
        <authorList>
            <person name="Perez M."/>
            <person name="Aroh O."/>
            <person name="Sun Y."/>
            <person name="Lan Y."/>
            <person name="Juniper S.K."/>
            <person name="Young C.R."/>
            <person name="Angers B."/>
            <person name="Qian P.Y."/>
        </authorList>
    </citation>
    <scope>NUCLEOTIDE SEQUENCE</scope>
    <source>
        <strain evidence="3">P08H-3</strain>
    </source>
</reference>
<sequence>MANVTVVVLSIIVALFAVGLLSTMTVLFTRCGDVITGKIPDLSTDPLDMHRYTLQGSTFQVVFAFQKSSSSLAFFNYGQLNNTHSSNKSQSGRRMDNLQNPPQDF</sequence>
<keyword evidence="2" id="KW-0812">Transmembrane</keyword>